<evidence type="ECO:0000256" key="3">
    <source>
        <dbReference type="ARBA" id="ARBA00022559"/>
    </source>
</evidence>
<comment type="subunit">
    <text evidence="15">Homodimer. Part of a ferrous iron transporter composed of EfeU, EfeO and EfeB.</text>
</comment>
<feature type="binding site" evidence="14">
    <location>
        <begin position="248"/>
        <end position="250"/>
    </location>
    <ligand>
        <name>protoporphyrin IX</name>
        <dbReference type="ChEBI" id="CHEBI:57306"/>
    </ligand>
</feature>
<dbReference type="GO" id="GO:0033212">
    <property type="term" value="P:iron import into cell"/>
    <property type="evidence" value="ECO:0007669"/>
    <property type="project" value="InterPro"/>
</dbReference>
<keyword evidence="15" id="KW-0574">Periplasm</keyword>
<dbReference type="InterPro" id="IPR048328">
    <property type="entry name" value="Dyp_perox_C"/>
</dbReference>
<evidence type="ECO:0000256" key="1">
    <source>
        <dbReference type="ARBA" id="ARBA00004196"/>
    </source>
</evidence>
<dbReference type="SUPFAM" id="SSF54909">
    <property type="entry name" value="Dimeric alpha+beta barrel"/>
    <property type="match status" value="1"/>
</dbReference>
<evidence type="ECO:0000256" key="14">
    <source>
        <dbReference type="PIRSR" id="PIRSR606313-2"/>
    </source>
</evidence>
<name>A0A0X1SZ16_PSEAA</name>
<dbReference type="InterPro" id="IPR048327">
    <property type="entry name" value="Dyp_perox_N"/>
</dbReference>
<proteinExistence type="inferred from homology"/>
<evidence type="ECO:0000256" key="12">
    <source>
        <dbReference type="ARBA" id="ARBA00048856"/>
    </source>
</evidence>
<gene>
    <name evidence="19" type="ORF">AWM79_05480</name>
</gene>
<dbReference type="STRING" id="46677.AWM79_05480"/>
<evidence type="ECO:0000256" key="8">
    <source>
        <dbReference type="ARBA" id="ARBA00023004"/>
    </source>
</evidence>
<dbReference type="GO" id="GO:0030313">
    <property type="term" value="C:cell envelope"/>
    <property type="evidence" value="ECO:0007669"/>
    <property type="project" value="UniProtKB-SubCell"/>
</dbReference>
<dbReference type="InterPro" id="IPR006314">
    <property type="entry name" value="Dyp_peroxidase"/>
</dbReference>
<dbReference type="GO" id="GO:0042597">
    <property type="term" value="C:periplasmic space"/>
    <property type="evidence" value="ECO:0007669"/>
    <property type="project" value="UniProtKB-SubCell"/>
</dbReference>
<keyword evidence="7 15" id="KW-0560">Oxidoreductase</keyword>
<evidence type="ECO:0000256" key="16">
    <source>
        <dbReference type="SAM" id="MobiDB-lite"/>
    </source>
</evidence>
<dbReference type="PROSITE" id="PS51404">
    <property type="entry name" value="DYP_PEROXIDASE"/>
    <property type="match status" value="1"/>
</dbReference>
<dbReference type="PANTHER" id="PTHR30521:SF4">
    <property type="entry name" value="DEFERROCHELATASE"/>
    <property type="match status" value="1"/>
</dbReference>
<dbReference type="KEGG" id="pagb:AWM79_05480"/>
<dbReference type="PROSITE" id="PS51318">
    <property type="entry name" value="TAT"/>
    <property type="match status" value="1"/>
</dbReference>
<feature type="binding site" evidence="13">
    <location>
        <begin position="248"/>
        <end position="250"/>
    </location>
    <ligand>
        <name>heme b</name>
        <dbReference type="ChEBI" id="CHEBI:60344"/>
    </ligand>
</feature>
<evidence type="ECO:0000256" key="4">
    <source>
        <dbReference type="ARBA" id="ARBA00022617"/>
    </source>
</evidence>
<evidence type="ECO:0000256" key="7">
    <source>
        <dbReference type="ARBA" id="ARBA00023002"/>
    </source>
</evidence>
<evidence type="ECO:0000256" key="15">
    <source>
        <dbReference type="RuleBase" id="RU365017"/>
    </source>
</evidence>
<evidence type="ECO:0000256" key="10">
    <source>
        <dbReference type="ARBA" id="ARBA00033771"/>
    </source>
</evidence>
<dbReference type="EMBL" id="CP014135">
    <property type="protein sequence ID" value="AMB84789.1"/>
    <property type="molecule type" value="Genomic_DNA"/>
</dbReference>
<keyword evidence="4 13" id="KW-0349">Heme</keyword>
<dbReference type="InterPro" id="IPR011008">
    <property type="entry name" value="Dimeric_a/b-barrel"/>
</dbReference>
<dbReference type="GO" id="GO:0020037">
    <property type="term" value="F:heme binding"/>
    <property type="evidence" value="ECO:0007669"/>
    <property type="project" value="InterPro"/>
</dbReference>
<organism evidence="19 20">
    <name type="scientific">Pseudomonas agarici</name>
    <dbReference type="NCBI Taxonomy" id="46677"/>
    <lineage>
        <taxon>Bacteria</taxon>
        <taxon>Pseudomonadati</taxon>
        <taxon>Pseudomonadota</taxon>
        <taxon>Gammaproteobacteria</taxon>
        <taxon>Pseudomonadales</taxon>
        <taxon>Pseudomonadaceae</taxon>
        <taxon>Pseudomonas</taxon>
    </lineage>
</organism>
<keyword evidence="20" id="KW-1185">Reference proteome</keyword>
<keyword evidence="3 15" id="KW-0575">Peroxidase</keyword>
<dbReference type="GO" id="GO:0005829">
    <property type="term" value="C:cytosol"/>
    <property type="evidence" value="ECO:0007669"/>
    <property type="project" value="TreeGrafter"/>
</dbReference>
<evidence type="ECO:0000256" key="13">
    <source>
        <dbReference type="PIRSR" id="PIRSR606313-1"/>
    </source>
</evidence>
<dbReference type="EC" id="1.11.1.-" evidence="15"/>
<dbReference type="PANTHER" id="PTHR30521">
    <property type="entry name" value="DEFERROCHELATASE/PEROXIDASE"/>
    <property type="match status" value="1"/>
</dbReference>
<evidence type="ECO:0000256" key="5">
    <source>
        <dbReference type="ARBA" id="ARBA00022723"/>
    </source>
</evidence>
<comment type="similarity">
    <text evidence="2">Belongs to the DyP-type peroxidase family. EfeB subfamily.</text>
</comment>
<evidence type="ECO:0000313" key="20">
    <source>
        <dbReference type="Proteomes" id="UP000063229"/>
    </source>
</evidence>
<evidence type="ECO:0000256" key="6">
    <source>
        <dbReference type="ARBA" id="ARBA00022729"/>
    </source>
</evidence>
<comment type="function">
    <text evidence="15">Involved in the recovery of exogenous heme iron. Extracts iron from heme while preserving the protoporphyrin ring intact.</text>
</comment>
<reference evidence="19 20" key="1">
    <citation type="submission" date="2016-01" db="EMBL/GenBank/DDBJ databases">
        <authorList>
            <person name="McClelland M."/>
            <person name="Jain A."/>
            <person name="Saraogi P."/>
            <person name="Mendelson R."/>
            <person name="Westerman R."/>
            <person name="SanMiguel P."/>
            <person name="Csonka L."/>
        </authorList>
    </citation>
    <scope>NUCLEOTIDE SEQUENCE [LARGE SCALE GENOMIC DNA]</scope>
    <source>
        <strain evidence="19 20">NCPPB 2472</strain>
    </source>
</reference>
<feature type="binding site" evidence="13">
    <location>
        <begin position="346"/>
        <end position="348"/>
    </location>
    <ligand>
        <name>heme b</name>
        <dbReference type="ChEBI" id="CHEBI:60344"/>
    </ligand>
</feature>
<feature type="region of interest" description="Disordered" evidence="16">
    <location>
        <begin position="310"/>
        <end position="332"/>
    </location>
</feature>
<feature type="chain" id="PRO_5014492592" description="Deferrochelatase" evidence="15">
    <location>
        <begin position="41"/>
        <end position="444"/>
    </location>
</feature>
<dbReference type="GO" id="GO:0004325">
    <property type="term" value="F:ferrochelatase activity"/>
    <property type="evidence" value="ECO:0007669"/>
    <property type="project" value="UniProtKB-EC"/>
</dbReference>
<feature type="signal peptide" evidence="15">
    <location>
        <begin position="1"/>
        <end position="40"/>
    </location>
</feature>
<protein>
    <recommendedName>
        <fullName evidence="10 15">Deferrochelatase</fullName>
        <ecNumber evidence="15">1.11.1.-</ecNumber>
    </recommendedName>
    <alternativeName>
        <fullName evidence="11 15">Peroxidase EfeB</fullName>
    </alternativeName>
</protein>
<feature type="binding site" evidence="13">
    <location>
        <position position="341"/>
    </location>
    <ligand>
        <name>heme b</name>
        <dbReference type="ChEBI" id="CHEBI:60344"/>
    </ligand>
</feature>
<feature type="binding site" evidence="13">
    <location>
        <position position="359"/>
    </location>
    <ligand>
        <name>heme b</name>
        <dbReference type="ChEBI" id="CHEBI:60344"/>
    </ligand>
</feature>
<comment type="subcellular location">
    <subcellularLocation>
        <location evidence="1">Cell envelope</location>
    </subcellularLocation>
    <subcellularLocation>
        <location evidence="15">Periplasm</location>
    </subcellularLocation>
</comment>
<evidence type="ECO:0000259" key="18">
    <source>
        <dbReference type="Pfam" id="PF20628"/>
    </source>
</evidence>
<keyword evidence="8 13" id="KW-0408">Iron</keyword>
<comment type="catalytic activity">
    <reaction evidence="12">
        <text>heme b + 2 H(+) = protoporphyrin IX + Fe(2+)</text>
        <dbReference type="Rhea" id="RHEA:22584"/>
        <dbReference type="ChEBI" id="CHEBI:15378"/>
        <dbReference type="ChEBI" id="CHEBI:29033"/>
        <dbReference type="ChEBI" id="CHEBI:57306"/>
        <dbReference type="ChEBI" id="CHEBI:60344"/>
        <dbReference type="EC" id="4.98.1.1"/>
    </reaction>
    <physiologicalReaction direction="left-to-right" evidence="12">
        <dbReference type="Rhea" id="RHEA:22585"/>
    </physiologicalReaction>
</comment>
<accession>A0A0X1SZ16</accession>
<sequence length="444" mass="48497">MSDLPPRNNEFSADRRRVLLGMGVAGAAIAGSALSCPALAAAAQTRLTQAQVTQAPSSDKTQDRHDFHGRHQTGIVTPRPAAGMIVAFDVLASDRADLERLFRTLNQRIAFLMSGGAVKQLDPKLPPVDSGILGPVVTPDNLTITVSVGDSLFDERFGLEAAKPKRLSRMIGFPNDALQPDLCHGDLSIQFCANTPDTNIHALRDIVKNTPDLLLVRWKQEGTVPPQAPTQPGEPAQSARNFLGFRDGSANPDSNDNTVMDRVVWIQPGSDEPAWASHGSYQAVRIIRNLVERWDRTPLQEQESIIGRIKSSGAPMDGQKETQVPDYTKDPEGKLTKLDAHIRLANPRTAETQHNLILRRPFNYSNGVSKNGQLEMGLLFICYQANLEQGFIAVQTRLNGEPLEEYLKPIGGGYFFTLPGVANDQDFIGRSLLSATSAKKQLNP</sequence>
<evidence type="ECO:0000313" key="19">
    <source>
        <dbReference type="EMBL" id="AMB84789.1"/>
    </source>
</evidence>
<feature type="domain" description="Dyp-type peroxidase N-terminal" evidence="17">
    <location>
        <begin position="72"/>
        <end position="222"/>
    </location>
</feature>
<dbReference type="GO" id="GO:0004601">
    <property type="term" value="F:peroxidase activity"/>
    <property type="evidence" value="ECO:0007669"/>
    <property type="project" value="UniProtKB-KW"/>
</dbReference>
<dbReference type="AlphaFoldDB" id="A0A0X1SZ16"/>
<dbReference type="RefSeq" id="WP_060782338.1">
    <property type="nucleotide sequence ID" value="NZ_CP014135.1"/>
</dbReference>
<dbReference type="GO" id="GO:0046872">
    <property type="term" value="F:metal ion binding"/>
    <property type="evidence" value="ECO:0007669"/>
    <property type="project" value="UniProtKB-KW"/>
</dbReference>
<dbReference type="Pfam" id="PF04261">
    <property type="entry name" value="Dyp_perox_N"/>
    <property type="match status" value="1"/>
</dbReference>
<dbReference type="InterPro" id="IPR006311">
    <property type="entry name" value="TAT_signal"/>
</dbReference>
<dbReference type="NCBIfam" id="TIGR01412">
    <property type="entry name" value="tat_substr_1"/>
    <property type="match status" value="1"/>
</dbReference>
<dbReference type="Pfam" id="PF20628">
    <property type="entry name" value="Dyp_perox_C"/>
    <property type="match status" value="1"/>
</dbReference>
<keyword evidence="9" id="KW-0456">Lyase</keyword>
<feature type="binding site" evidence="14">
    <location>
        <position position="308"/>
    </location>
    <ligand>
        <name>protoporphyrin IX</name>
        <dbReference type="ChEBI" id="CHEBI:57306"/>
    </ligand>
</feature>
<evidence type="ECO:0000256" key="11">
    <source>
        <dbReference type="ARBA" id="ARBA00033775"/>
    </source>
</evidence>
<feature type="domain" description="Dyp-type peroxidase C-terminal" evidence="18">
    <location>
        <begin position="239"/>
        <end position="421"/>
    </location>
</feature>
<dbReference type="Proteomes" id="UP000063229">
    <property type="component" value="Chromosome"/>
</dbReference>
<dbReference type="NCBIfam" id="TIGR01413">
    <property type="entry name" value="Dyp_perox_fam"/>
    <property type="match status" value="1"/>
</dbReference>
<evidence type="ECO:0000259" key="17">
    <source>
        <dbReference type="Pfam" id="PF04261"/>
    </source>
</evidence>
<keyword evidence="6 15" id="KW-0732">Signal</keyword>
<evidence type="ECO:0000256" key="2">
    <source>
        <dbReference type="ARBA" id="ARBA00005365"/>
    </source>
</evidence>
<comment type="cofactor">
    <cofactor evidence="13 15">
        <name>heme b</name>
        <dbReference type="ChEBI" id="CHEBI:60344"/>
    </cofactor>
    <text evidence="13 15">Binds 1 heme b (iron(II)-protoporphyrin IX) group non-covalently per subunit.</text>
</comment>
<evidence type="ECO:0000256" key="9">
    <source>
        <dbReference type="ARBA" id="ARBA00023239"/>
    </source>
</evidence>
<keyword evidence="5 13" id="KW-0479">Metal-binding</keyword>
<dbReference type="InterPro" id="IPR006313">
    <property type="entry name" value="EfeB/EfeN"/>
</dbReference>